<dbReference type="SMART" id="SM00463">
    <property type="entry name" value="SMR"/>
    <property type="match status" value="1"/>
</dbReference>
<dbReference type="InterPro" id="IPR036063">
    <property type="entry name" value="Smr_dom_sf"/>
</dbReference>
<organism evidence="2">
    <name type="scientific">marine metagenome</name>
    <dbReference type="NCBI Taxonomy" id="408172"/>
    <lineage>
        <taxon>unclassified sequences</taxon>
        <taxon>metagenomes</taxon>
        <taxon>ecological metagenomes</taxon>
    </lineage>
</organism>
<dbReference type="AlphaFoldDB" id="A0A381VUP1"/>
<accession>A0A381VUP1</accession>
<dbReference type="Gene3D" id="3.30.1370.110">
    <property type="match status" value="1"/>
</dbReference>
<dbReference type="InterPro" id="IPR002625">
    <property type="entry name" value="Smr_dom"/>
</dbReference>
<protein>
    <recommendedName>
        <fullName evidence="1">Smr domain-containing protein</fullName>
    </recommendedName>
</protein>
<dbReference type="EMBL" id="UINC01009835">
    <property type="protein sequence ID" value="SVA43992.1"/>
    <property type="molecule type" value="Genomic_DNA"/>
</dbReference>
<dbReference type="SUPFAM" id="SSF160443">
    <property type="entry name" value="SMR domain-like"/>
    <property type="match status" value="1"/>
</dbReference>
<evidence type="ECO:0000313" key="2">
    <source>
        <dbReference type="EMBL" id="SVA43992.1"/>
    </source>
</evidence>
<feature type="domain" description="Smr" evidence="1">
    <location>
        <begin position="21"/>
        <end position="97"/>
    </location>
</feature>
<evidence type="ECO:0000259" key="1">
    <source>
        <dbReference type="PROSITE" id="PS50828"/>
    </source>
</evidence>
<name>A0A381VUP1_9ZZZZ</name>
<reference evidence="2" key="1">
    <citation type="submission" date="2018-05" db="EMBL/GenBank/DDBJ databases">
        <authorList>
            <person name="Lanie J.A."/>
            <person name="Ng W.-L."/>
            <person name="Kazmierczak K.M."/>
            <person name="Andrzejewski T.M."/>
            <person name="Davidsen T.M."/>
            <person name="Wayne K.J."/>
            <person name="Tettelin H."/>
            <person name="Glass J.I."/>
            <person name="Rusch D."/>
            <person name="Podicherti R."/>
            <person name="Tsui H.-C.T."/>
            <person name="Winkler M.E."/>
        </authorList>
    </citation>
    <scope>NUCLEOTIDE SEQUENCE</scope>
</reference>
<sequence length="101" mass="11302">MPYQRPDQSNLYKLMSLSTEINLRHLSVRLGKEKLESYIDRAADAGIVIIKIIHGRSGGDMRRATHELLKRHPLVTDFEYPAAPSEGGPGVTIAKLVHIQN</sequence>
<proteinExistence type="predicted"/>
<dbReference type="PROSITE" id="PS50828">
    <property type="entry name" value="SMR"/>
    <property type="match status" value="1"/>
</dbReference>
<gene>
    <name evidence="2" type="ORF">METZ01_LOCUS96846</name>
</gene>
<dbReference type="Pfam" id="PF01713">
    <property type="entry name" value="Smr"/>
    <property type="match status" value="1"/>
</dbReference>